<accession>A0ABP0ZMN1</accession>
<evidence type="ECO:0000313" key="1">
    <source>
        <dbReference type="EMBL" id="CAK9438376.1"/>
    </source>
</evidence>
<protein>
    <submittedName>
        <fullName evidence="1">Uncharacterized protein</fullName>
    </submittedName>
</protein>
<organism evidence="1 2">
    <name type="scientific">Lodderomyces beijingensis</name>
    <dbReference type="NCBI Taxonomy" id="1775926"/>
    <lineage>
        <taxon>Eukaryota</taxon>
        <taxon>Fungi</taxon>
        <taxon>Dikarya</taxon>
        <taxon>Ascomycota</taxon>
        <taxon>Saccharomycotina</taxon>
        <taxon>Pichiomycetes</taxon>
        <taxon>Debaryomycetaceae</taxon>
        <taxon>Candida/Lodderomyces clade</taxon>
        <taxon>Lodderomyces</taxon>
    </lineage>
</organism>
<reference evidence="1 2" key="1">
    <citation type="submission" date="2024-03" db="EMBL/GenBank/DDBJ databases">
        <authorList>
            <person name="Brejova B."/>
        </authorList>
    </citation>
    <scope>NUCLEOTIDE SEQUENCE [LARGE SCALE GENOMIC DNA]</scope>
    <source>
        <strain evidence="1 2">CBS 14171</strain>
    </source>
</reference>
<proteinExistence type="predicted"/>
<name>A0ABP0ZMN1_9ASCO</name>
<dbReference type="EMBL" id="OZ022407">
    <property type="protein sequence ID" value="CAK9438376.1"/>
    <property type="molecule type" value="Genomic_DNA"/>
</dbReference>
<dbReference type="GeneID" id="92207796"/>
<sequence length="136" mass="15023">MAVEQITKGGASTAVVGSKQREEEQIVNGVNLVKLRIPSVQARDFESTILAGRNHHIIRNEKLPTLTRTRGTGIDGDGKEEEDKLMHVSDSRIFHAAVVRSSLILTFGVAVCLNSAAWLVSLVWETISCWLIRLIF</sequence>
<dbReference type="RefSeq" id="XP_066829538.1">
    <property type="nucleotide sequence ID" value="XM_066972618.1"/>
</dbReference>
<evidence type="ECO:0000313" key="2">
    <source>
        <dbReference type="Proteomes" id="UP001497383"/>
    </source>
</evidence>
<keyword evidence="2" id="KW-1185">Reference proteome</keyword>
<dbReference type="Proteomes" id="UP001497383">
    <property type="component" value="Chromosome 3"/>
</dbReference>
<gene>
    <name evidence="1" type="ORF">LODBEIA_P26000</name>
</gene>